<comment type="caution">
    <text evidence="4">The sequence shown here is derived from an EMBL/GenBank/DDBJ whole genome shotgun (WGS) entry which is preliminary data.</text>
</comment>
<dbReference type="NCBIfam" id="TIGR01030">
    <property type="entry name" value="rpmH_bact"/>
    <property type="match status" value="1"/>
</dbReference>
<dbReference type="EMBL" id="JBEVYD010000005">
    <property type="protein sequence ID" value="KAL3233080.1"/>
    <property type="molecule type" value="Genomic_DNA"/>
</dbReference>
<accession>A0ABR4NWH3</accession>
<dbReference type="PANTHER" id="PTHR14503">
    <property type="entry name" value="MITOCHONDRIAL RIBOSOMAL PROTEIN 34 FAMILY MEMBER"/>
    <property type="match status" value="1"/>
</dbReference>
<evidence type="ECO:0000313" key="4">
    <source>
        <dbReference type="EMBL" id="KAL3233080.1"/>
    </source>
</evidence>
<reference evidence="4 5" key="1">
    <citation type="submission" date="2024-05" db="EMBL/GenBank/DDBJ databases">
        <title>Long read based assembly of the Candida bracarensis genome reveals expanded adhesin content.</title>
        <authorList>
            <person name="Marcet-Houben M."/>
            <person name="Ksiezopolska E."/>
            <person name="Gabaldon T."/>
        </authorList>
    </citation>
    <scope>NUCLEOTIDE SEQUENCE [LARGE SCALE GENOMIC DNA]</scope>
    <source>
        <strain evidence="4 5">CBM6</strain>
    </source>
</reference>
<gene>
    <name evidence="4" type="ORF">RNJ44_04996</name>
</gene>
<keyword evidence="2" id="KW-0689">Ribosomal protein</keyword>
<evidence type="ECO:0000256" key="3">
    <source>
        <dbReference type="ARBA" id="ARBA00023274"/>
    </source>
</evidence>
<keyword evidence="3" id="KW-0687">Ribonucleoprotein</keyword>
<dbReference type="Gene3D" id="1.10.287.3980">
    <property type="match status" value="1"/>
</dbReference>
<dbReference type="Proteomes" id="UP001623330">
    <property type="component" value="Unassembled WGS sequence"/>
</dbReference>
<dbReference type="Pfam" id="PF00468">
    <property type="entry name" value="Ribosomal_L34"/>
    <property type="match status" value="1"/>
</dbReference>
<evidence type="ECO:0008006" key="6">
    <source>
        <dbReference type="Google" id="ProtNLM"/>
    </source>
</evidence>
<evidence type="ECO:0000256" key="1">
    <source>
        <dbReference type="ARBA" id="ARBA00010111"/>
    </source>
</evidence>
<sequence length="128" mass="14976">MSRTLFSTMLKFNRFQLNPINQKIQSRALSMISAPFGVTRSTMNQSLELSRVNNHTVASSPIGSAFGLFMPSFIINPFQRRWKSRGNTYQPSTLKRKRKFGFLARMMSKRTAKIIKRRKEKGRWYLTH</sequence>
<comment type="similarity">
    <text evidence="1">Belongs to the bacterial ribosomal protein bL34 family.</text>
</comment>
<organism evidence="4 5">
    <name type="scientific">Nakaseomyces bracarensis</name>
    <dbReference type="NCBI Taxonomy" id="273131"/>
    <lineage>
        <taxon>Eukaryota</taxon>
        <taxon>Fungi</taxon>
        <taxon>Dikarya</taxon>
        <taxon>Ascomycota</taxon>
        <taxon>Saccharomycotina</taxon>
        <taxon>Saccharomycetes</taxon>
        <taxon>Saccharomycetales</taxon>
        <taxon>Saccharomycetaceae</taxon>
        <taxon>Nakaseomyces</taxon>
    </lineage>
</organism>
<dbReference type="PANTHER" id="PTHR14503:SF4">
    <property type="entry name" value="LARGE RIBOSOMAL SUBUNIT PROTEIN BL34M"/>
    <property type="match status" value="1"/>
</dbReference>
<name>A0ABR4NWH3_9SACH</name>
<keyword evidence="5" id="KW-1185">Reference proteome</keyword>
<protein>
    <recommendedName>
        <fullName evidence="6">Ribosomal protein L34</fullName>
    </recommendedName>
</protein>
<proteinExistence type="inferred from homology"/>
<dbReference type="InterPro" id="IPR000271">
    <property type="entry name" value="Ribosomal_bL34"/>
</dbReference>
<evidence type="ECO:0000313" key="5">
    <source>
        <dbReference type="Proteomes" id="UP001623330"/>
    </source>
</evidence>
<evidence type="ECO:0000256" key="2">
    <source>
        <dbReference type="ARBA" id="ARBA00022980"/>
    </source>
</evidence>